<evidence type="ECO:0000313" key="2">
    <source>
        <dbReference type="EMBL" id="MZG28366.1"/>
    </source>
</evidence>
<dbReference type="EMBL" id="VJNE01000013">
    <property type="protein sequence ID" value="MZG28366.1"/>
    <property type="molecule type" value="Genomic_DNA"/>
</dbReference>
<dbReference type="RefSeq" id="WP_161127956.1">
    <property type="nucleotide sequence ID" value="NZ_CBCTOK010000015.1"/>
</dbReference>
<dbReference type="GO" id="GO:0003723">
    <property type="term" value="F:RNA binding"/>
    <property type="evidence" value="ECO:0007669"/>
    <property type="project" value="InterPro"/>
</dbReference>
<name>A0A6L8Q521_9ACTN</name>
<reference evidence="2 3" key="1">
    <citation type="submission" date="2019-07" db="EMBL/GenBank/DDBJ databases">
        <title>Draft genome sequence of Adlercreutzia equolifaciens IPLA 37004, a human intestinal strain that does not produces equol from daidzein.</title>
        <authorList>
            <person name="Vazquez L."/>
            <person name="Florez A.B."/>
            <person name="Mayo B."/>
        </authorList>
    </citation>
    <scope>NUCLEOTIDE SEQUENCE [LARGE SCALE GENOMIC DNA]</scope>
    <source>
        <strain evidence="2 3">IPLA 37004</strain>
    </source>
</reference>
<dbReference type="InterPro" id="IPR020825">
    <property type="entry name" value="Phe-tRNA_synthase-like_B3/B4"/>
</dbReference>
<dbReference type="Proteomes" id="UP000472380">
    <property type="component" value="Unassembled WGS sequence"/>
</dbReference>
<dbReference type="SUPFAM" id="SSF56037">
    <property type="entry name" value="PheT/TilS domain"/>
    <property type="match status" value="1"/>
</dbReference>
<organism evidence="2 3">
    <name type="scientific">Adlercreutzia equolifaciens</name>
    <dbReference type="NCBI Taxonomy" id="446660"/>
    <lineage>
        <taxon>Bacteria</taxon>
        <taxon>Bacillati</taxon>
        <taxon>Actinomycetota</taxon>
        <taxon>Coriobacteriia</taxon>
        <taxon>Eggerthellales</taxon>
        <taxon>Eggerthellaceae</taxon>
        <taxon>Adlercreutzia</taxon>
    </lineage>
</organism>
<dbReference type="InterPro" id="IPR005146">
    <property type="entry name" value="B3/B4_tRNA-bd"/>
</dbReference>
<evidence type="ECO:0000259" key="1">
    <source>
        <dbReference type="SMART" id="SM00873"/>
    </source>
</evidence>
<proteinExistence type="predicted"/>
<dbReference type="Gene3D" id="3.50.40.10">
    <property type="entry name" value="Phenylalanyl-trna Synthetase, Chain B, domain 3"/>
    <property type="match status" value="1"/>
</dbReference>
<dbReference type="PANTHER" id="PTHR39209:SF2">
    <property type="entry name" value="CYTOPLASMIC PROTEIN"/>
    <property type="match status" value="1"/>
</dbReference>
<evidence type="ECO:0000313" key="3">
    <source>
        <dbReference type="Proteomes" id="UP000472380"/>
    </source>
</evidence>
<feature type="domain" description="B3/B4 tRNA-binding" evidence="1">
    <location>
        <begin position="68"/>
        <end position="221"/>
    </location>
</feature>
<protein>
    <recommendedName>
        <fullName evidence="1">B3/B4 tRNA-binding domain-containing protein</fullName>
    </recommendedName>
</protein>
<dbReference type="SMART" id="SM00873">
    <property type="entry name" value="B3_4"/>
    <property type="match status" value="1"/>
</dbReference>
<dbReference type="PANTHER" id="PTHR39209">
    <property type="match status" value="1"/>
</dbReference>
<dbReference type="Pfam" id="PF03483">
    <property type="entry name" value="B3_4"/>
    <property type="match status" value="1"/>
</dbReference>
<sequence length="241" mass="26382">MKQFVTEESFWELFPEAQIGIVVAHNMKPTEEVAPEDAAAIARALAEANSAADQHLESNTISQNEVVAVWREAYQKFKTKKGARCSIENLLKRVLKGNPVGSITPSVDIYNTVSLTYALPVGGEDIDAMASDIRLGITEGGDAFRPLGEDEDAPTLEGELCYRDDAGAICRCWNWRDGERTALTDASQKAFLIIESVDPARADDLAAATDQLAAMVQQYLDADIFAKQIITRDNPTMVIDE</sequence>
<gene>
    <name evidence="2" type="ORF">FM068_07155</name>
</gene>
<dbReference type="GO" id="GO:0004826">
    <property type="term" value="F:phenylalanine-tRNA ligase activity"/>
    <property type="evidence" value="ECO:0007669"/>
    <property type="project" value="InterPro"/>
</dbReference>
<comment type="caution">
    <text evidence="2">The sequence shown here is derived from an EMBL/GenBank/DDBJ whole genome shotgun (WGS) entry which is preliminary data.</text>
</comment>
<dbReference type="AlphaFoldDB" id="A0A6L8Q521"/>
<accession>A0A6L8Q521</accession>